<dbReference type="PANTHER" id="PTHR11941">
    <property type="entry name" value="ENOYL-COA HYDRATASE-RELATED"/>
    <property type="match status" value="1"/>
</dbReference>
<dbReference type="Pfam" id="PF00378">
    <property type="entry name" value="ECH_1"/>
    <property type="match status" value="1"/>
</dbReference>
<dbReference type="PROSITE" id="PS00166">
    <property type="entry name" value="ENOYL_COA_HYDRATASE"/>
    <property type="match status" value="1"/>
</dbReference>
<sequence>MVETRKVLVDRAGGIGIVTLNRPEQRNAIDAETCAQLRAAFDGIEADDSLRIAVLAAKGPVFCAGMDLKAFVNGEAEQILFGPGRLGGFASRVRRKPVIAAVQGAALAGGFEIMLACDMAVAVRGAIFGLPECKRGIVAGAGGAFRLGQLLPRAIANEILLTGAPFDAERAASLGLINRITEGDPLPEALRLARDIAENAPLSISASLDLARCAQDAVSETCWAENDRHLRALIASEDAKEGARAFAERRGARWTGC</sequence>
<organism evidence="5 6">
    <name type="scientific">Ruixingdingia sedimenti</name>
    <dbReference type="NCBI Taxonomy" id="3073604"/>
    <lineage>
        <taxon>Bacteria</taxon>
        <taxon>Pseudomonadati</taxon>
        <taxon>Pseudomonadota</taxon>
        <taxon>Alphaproteobacteria</taxon>
        <taxon>Rhodobacterales</taxon>
        <taxon>Paracoccaceae</taxon>
        <taxon>Ruixingdingia</taxon>
    </lineage>
</organism>
<dbReference type="InterPro" id="IPR018376">
    <property type="entry name" value="Enoyl-CoA_hyd/isom_CS"/>
</dbReference>
<comment type="similarity">
    <text evidence="1 4">Belongs to the enoyl-CoA hydratase/isomerase family.</text>
</comment>
<keyword evidence="6" id="KW-1185">Reference proteome</keyword>
<dbReference type="PANTHER" id="PTHR11941:SF169">
    <property type="entry name" value="(7AS)-7A-METHYL-1,5-DIOXO-2,3,5,6,7,7A-HEXAHYDRO-1H-INDENE-CARBOXYL-COA HYDROLASE"/>
    <property type="match status" value="1"/>
</dbReference>
<comment type="caution">
    <text evidence="5">The sequence shown here is derived from an EMBL/GenBank/DDBJ whole genome shotgun (WGS) entry which is preliminary data.</text>
</comment>
<evidence type="ECO:0000256" key="2">
    <source>
        <dbReference type="ARBA" id="ARBA00023098"/>
    </source>
</evidence>
<name>A0ABU1FCE6_9RHOB</name>
<keyword evidence="2" id="KW-0443">Lipid metabolism</keyword>
<dbReference type="InterPro" id="IPR001753">
    <property type="entry name" value="Enoyl-CoA_hydra/iso"/>
</dbReference>
<dbReference type="InterPro" id="IPR029045">
    <property type="entry name" value="ClpP/crotonase-like_dom_sf"/>
</dbReference>
<dbReference type="CDD" id="cd06558">
    <property type="entry name" value="crotonase-like"/>
    <property type="match status" value="1"/>
</dbReference>
<gene>
    <name evidence="5" type="ORF">RGD00_18315</name>
</gene>
<evidence type="ECO:0000256" key="4">
    <source>
        <dbReference type="RuleBase" id="RU003707"/>
    </source>
</evidence>
<accession>A0ABU1FCE6</accession>
<reference evidence="5 6" key="1">
    <citation type="submission" date="2023-09" db="EMBL/GenBank/DDBJ databases">
        <title>Xinfangfangia sedmenti sp. nov., isolated the sedment.</title>
        <authorList>
            <person name="Xu L."/>
        </authorList>
    </citation>
    <scope>NUCLEOTIDE SEQUENCE [LARGE SCALE GENOMIC DNA]</scope>
    <source>
        <strain evidence="5 6">LG-4</strain>
    </source>
</reference>
<proteinExistence type="inferred from homology"/>
<protein>
    <submittedName>
        <fullName evidence="5">Enoyl-CoA hydratase-related protein</fullName>
    </submittedName>
</protein>
<dbReference type="Gene3D" id="1.10.12.10">
    <property type="entry name" value="Lyase 2-enoyl-coa Hydratase, Chain A, domain 2"/>
    <property type="match status" value="1"/>
</dbReference>
<evidence type="ECO:0000256" key="3">
    <source>
        <dbReference type="ARBA" id="ARBA00023239"/>
    </source>
</evidence>
<dbReference type="Gene3D" id="3.90.226.10">
    <property type="entry name" value="2-enoyl-CoA Hydratase, Chain A, domain 1"/>
    <property type="match status" value="1"/>
</dbReference>
<dbReference type="Proteomes" id="UP001247754">
    <property type="component" value="Unassembled WGS sequence"/>
</dbReference>
<keyword evidence="3" id="KW-0456">Lyase</keyword>
<evidence type="ECO:0000313" key="5">
    <source>
        <dbReference type="EMBL" id="MDR5654570.1"/>
    </source>
</evidence>
<evidence type="ECO:0000256" key="1">
    <source>
        <dbReference type="ARBA" id="ARBA00005254"/>
    </source>
</evidence>
<evidence type="ECO:0000313" key="6">
    <source>
        <dbReference type="Proteomes" id="UP001247754"/>
    </source>
</evidence>
<dbReference type="EMBL" id="JAVKPH010000028">
    <property type="protein sequence ID" value="MDR5654570.1"/>
    <property type="molecule type" value="Genomic_DNA"/>
</dbReference>
<dbReference type="SUPFAM" id="SSF52096">
    <property type="entry name" value="ClpP/crotonase"/>
    <property type="match status" value="1"/>
</dbReference>
<dbReference type="InterPro" id="IPR014748">
    <property type="entry name" value="Enoyl-CoA_hydra_C"/>
</dbReference>
<dbReference type="RefSeq" id="WP_310458726.1">
    <property type="nucleotide sequence ID" value="NZ_JAVKPH010000028.1"/>
</dbReference>